<comment type="caution">
    <text evidence="1">The sequence shown here is derived from an EMBL/GenBank/DDBJ whole genome shotgun (WGS) entry which is preliminary data.</text>
</comment>
<dbReference type="AlphaFoldDB" id="A0A117QWB5"/>
<proteinExistence type="predicted"/>
<dbReference type="EMBL" id="LMWU01000070">
    <property type="protein sequence ID" value="KUN57570.1"/>
    <property type="molecule type" value="Genomic_DNA"/>
</dbReference>
<protein>
    <submittedName>
        <fullName evidence="1">Uncharacterized protein</fullName>
    </submittedName>
</protein>
<evidence type="ECO:0000313" key="1">
    <source>
        <dbReference type="EMBL" id="KUN57570.1"/>
    </source>
</evidence>
<accession>A0A117QWB5</accession>
<dbReference type="RefSeq" id="WP_059211450.1">
    <property type="nucleotide sequence ID" value="NZ_KQ948681.1"/>
</dbReference>
<dbReference type="Proteomes" id="UP000053669">
    <property type="component" value="Unassembled WGS sequence"/>
</dbReference>
<gene>
    <name evidence="1" type="ORF">AQJ46_46750</name>
</gene>
<organism evidence="1 2">
    <name type="scientific">Streptomyces canus</name>
    <dbReference type="NCBI Taxonomy" id="58343"/>
    <lineage>
        <taxon>Bacteria</taxon>
        <taxon>Bacillati</taxon>
        <taxon>Actinomycetota</taxon>
        <taxon>Actinomycetes</taxon>
        <taxon>Kitasatosporales</taxon>
        <taxon>Streptomycetaceae</taxon>
        <taxon>Streptomyces</taxon>
        <taxon>Streptomyces aurantiacus group</taxon>
    </lineage>
</organism>
<evidence type="ECO:0000313" key="2">
    <source>
        <dbReference type="Proteomes" id="UP000053669"/>
    </source>
</evidence>
<reference evidence="1 2" key="1">
    <citation type="submission" date="2015-10" db="EMBL/GenBank/DDBJ databases">
        <title>Draft genome sequence of Streptomyces canus DSM 40017, type strain for the species Streptomyces canus.</title>
        <authorList>
            <person name="Ruckert C."/>
            <person name="Winkler A."/>
            <person name="Kalinowski J."/>
            <person name="Kampfer P."/>
            <person name="Glaeser S."/>
        </authorList>
    </citation>
    <scope>NUCLEOTIDE SEQUENCE [LARGE SCALE GENOMIC DNA]</scope>
    <source>
        <strain evidence="1 2">DSM 40017</strain>
    </source>
</reference>
<dbReference type="STRING" id="58343.AQJ46_46750"/>
<sequence length="339" mass="36921">MTTPGRLAQMARTQTQRILLDEAAEATSAEVRDAQLRVQQVDQALDHNRAQQDKQAKYSACYPPAEGKEDERAELAEAGLRLEREHQYASALLAAALIAHESVTRERAWLDRPAIGTGEPMPVALLFPFAKKIVDAPGYTITVLRPNSDSPDPFWHETYNGTVSRTRARSILTAWSRQEQTYVLRDAHGRLYVAAPALRIELVPTDIALPHSEGDALRAALAVYGFSAYDGGEGGFTSLAVSLTQEASEEETYEGPHFLISSGEHADRPASQHDDVWGASLYDEQGEYVTTLDGASAGSTLAEDCAHIAGAVAQVARRAFREETVDFARSVGKDALAKD</sequence>
<name>A0A117QWB5_9ACTN</name>